<keyword evidence="5" id="KW-0969">Cilium</keyword>
<dbReference type="GO" id="GO:0009425">
    <property type="term" value="C:bacterial-type flagellum basal body"/>
    <property type="evidence" value="ECO:0007669"/>
    <property type="project" value="UniProtKB-SubCell"/>
</dbReference>
<evidence type="ECO:0000256" key="1">
    <source>
        <dbReference type="ARBA" id="ARBA00004117"/>
    </source>
</evidence>
<protein>
    <submittedName>
        <fullName evidence="5">Flagellar basal-body rod protein FlgC</fullName>
    </submittedName>
</protein>
<dbReference type="PANTHER" id="PTHR30033">
    <property type="entry name" value="FLAGELLAR HOOK-ASSOCIATED PROTEIN 1"/>
    <property type="match status" value="1"/>
</dbReference>
<dbReference type="GO" id="GO:0044780">
    <property type="term" value="P:bacterial-type flagellum assembly"/>
    <property type="evidence" value="ECO:0007669"/>
    <property type="project" value="InterPro"/>
</dbReference>
<evidence type="ECO:0000259" key="3">
    <source>
        <dbReference type="Pfam" id="PF00460"/>
    </source>
</evidence>
<dbReference type="GO" id="GO:0009424">
    <property type="term" value="C:bacterial-type flagellum hook"/>
    <property type="evidence" value="ECO:0007669"/>
    <property type="project" value="InterPro"/>
</dbReference>
<gene>
    <name evidence="5" type="ORF">FHW37_10376</name>
</gene>
<accession>A0A561QV12</accession>
<dbReference type="Proteomes" id="UP000320653">
    <property type="component" value="Unassembled WGS sequence"/>
</dbReference>
<feature type="domain" description="Flagellar basal-body/hook protein C-terminal" evidence="4">
    <location>
        <begin position="62"/>
        <end position="98"/>
    </location>
</feature>
<evidence type="ECO:0000256" key="2">
    <source>
        <dbReference type="ARBA" id="ARBA00009677"/>
    </source>
</evidence>
<dbReference type="PANTHER" id="PTHR30033:SF1">
    <property type="entry name" value="FLAGELLAR HOOK-ASSOCIATED PROTEIN 1"/>
    <property type="match status" value="1"/>
</dbReference>
<comment type="caution">
    <text evidence="5">The sequence shown here is derived from an EMBL/GenBank/DDBJ whole genome shotgun (WGS) entry which is preliminary data.</text>
</comment>
<feature type="domain" description="Flagellar basal body rod protein N-terminal" evidence="3">
    <location>
        <begin position="9"/>
        <end position="36"/>
    </location>
</feature>
<keyword evidence="5" id="KW-0966">Cell projection</keyword>
<dbReference type="RefSeq" id="WP_145636235.1">
    <property type="nucleotide sequence ID" value="NZ_VIWP01000003.1"/>
</dbReference>
<organism evidence="5 6">
    <name type="scientific">Neorhizobium alkalisoli</name>
    <dbReference type="NCBI Taxonomy" id="528178"/>
    <lineage>
        <taxon>Bacteria</taxon>
        <taxon>Pseudomonadati</taxon>
        <taxon>Pseudomonadota</taxon>
        <taxon>Alphaproteobacteria</taxon>
        <taxon>Hyphomicrobiales</taxon>
        <taxon>Rhizobiaceae</taxon>
        <taxon>Rhizobium/Agrobacterium group</taxon>
        <taxon>Neorhizobium</taxon>
    </lineage>
</organism>
<dbReference type="InterPro" id="IPR010930">
    <property type="entry name" value="Flg_bb/hook_C_dom"/>
</dbReference>
<dbReference type="EMBL" id="VIWP01000003">
    <property type="protein sequence ID" value="TWF54213.1"/>
    <property type="molecule type" value="Genomic_DNA"/>
</dbReference>
<sequence length="102" mass="10349">MSISAAIGISVSGMQAQTTRLSATANNIANATTPGYARQTTNLSSVATGGVSATVTSSGDQGVDMLTEVTDMLGAKQAFAANAAAFETGADMWQVLMTIKRD</sequence>
<keyword evidence="5" id="KW-0282">Flagellum</keyword>
<evidence type="ECO:0000259" key="4">
    <source>
        <dbReference type="Pfam" id="PF06429"/>
    </source>
</evidence>
<comment type="subcellular location">
    <subcellularLocation>
        <location evidence="1">Bacterial flagellum basal body</location>
    </subcellularLocation>
</comment>
<dbReference type="GO" id="GO:0005198">
    <property type="term" value="F:structural molecule activity"/>
    <property type="evidence" value="ECO:0007669"/>
    <property type="project" value="InterPro"/>
</dbReference>
<dbReference type="AlphaFoldDB" id="A0A561QV12"/>
<dbReference type="Pfam" id="PF06429">
    <property type="entry name" value="Flg_bbr_C"/>
    <property type="match status" value="1"/>
</dbReference>
<dbReference type="InterPro" id="IPR002371">
    <property type="entry name" value="FlgK"/>
</dbReference>
<name>A0A561QV12_9HYPH</name>
<proteinExistence type="inferred from homology"/>
<reference evidence="5 6" key="1">
    <citation type="submission" date="2019-06" db="EMBL/GenBank/DDBJ databases">
        <title>Sorghum-associated microbial communities from plants grown in Nebraska, USA.</title>
        <authorList>
            <person name="Schachtman D."/>
        </authorList>
    </citation>
    <scope>NUCLEOTIDE SEQUENCE [LARGE SCALE GENOMIC DNA]</scope>
    <source>
        <strain evidence="5 6">1225</strain>
    </source>
</reference>
<evidence type="ECO:0000313" key="5">
    <source>
        <dbReference type="EMBL" id="TWF54213.1"/>
    </source>
</evidence>
<evidence type="ECO:0000313" key="6">
    <source>
        <dbReference type="Proteomes" id="UP000320653"/>
    </source>
</evidence>
<comment type="similarity">
    <text evidence="2">Belongs to the flagella basal body rod proteins family.</text>
</comment>
<dbReference type="OrthoDB" id="7360726at2"/>
<dbReference type="InterPro" id="IPR001444">
    <property type="entry name" value="Flag_bb_rod_N"/>
</dbReference>
<dbReference type="Pfam" id="PF00460">
    <property type="entry name" value="Flg_bb_rod"/>
    <property type="match status" value="1"/>
</dbReference>
<keyword evidence="6" id="KW-1185">Reference proteome</keyword>